<keyword evidence="2" id="KW-1185">Reference proteome</keyword>
<dbReference type="Proteomes" id="UP001595834">
    <property type="component" value="Unassembled WGS sequence"/>
</dbReference>
<evidence type="ECO:0000313" key="2">
    <source>
        <dbReference type="Proteomes" id="UP001595834"/>
    </source>
</evidence>
<gene>
    <name evidence="1" type="ORF">ACFPFX_12520</name>
</gene>
<proteinExistence type="predicted"/>
<protein>
    <submittedName>
        <fullName evidence="1">Uncharacterized protein</fullName>
    </submittedName>
</protein>
<reference evidence="2" key="1">
    <citation type="journal article" date="2019" name="Int. J. Syst. Evol. Microbiol.">
        <title>The Global Catalogue of Microorganisms (GCM) 10K type strain sequencing project: providing services to taxonomists for standard genome sequencing and annotation.</title>
        <authorList>
            <consortium name="The Broad Institute Genomics Platform"/>
            <consortium name="The Broad Institute Genome Sequencing Center for Infectious Disease"/>
            <person name="Wu L."/>
            <person name="Ma J."/>
        </authorList>
    </citation>
    <scope>NUCLEOTIDE SEQUENCE [LARGE SCALE GENOMIC DNA]</scope>
    <source>
        <strain evidence="2">CCM 7224</strain>
    </source>
</reference>
<comment type="caution">
    <text evidence="1">The sequence shown here is derived from an EMBL/GenBank/DDBJ whole genome shotgun (WGS) entry which is preliminary data.</text>
</comment>
<sequence length="166" mass="17812">MSVLADAPVQLKPSARDLISEASLTTAVHLVQRCNPGLHDDMASRIVDEALKFMAAAATNRTPGLALRPSRIVDEGWHALLWDTKTYEGLCAFLGRFVHHVPESPATKKHDTATVERTLEAIRAAGYQPDSYLWSPEAQGSVLVSADCMHSECTDGGSNCTGPGIA</sequence>
<organism evidence="1 2">
    <name type="scientific">Streptomyces mauvecolor</name>
    <dbReference type="NCBI Taxonomy" id="58345"/>
    <lineage>
        <taxon>Bacteria</taxon>
        <taxon>Bacillati</taxon>
        <taxon>Actinomycetota</taxon>
        <taxon>Actinomycetes</taxon>
        <taxon>Kitasatosporales</taxon>
        <taxon>Streptomycetaceae</taxon>
        <taxon>Streptomyces</taxon>
    </lineage>
</organism>
<evidence type="ECO:0000313" key="1">
    <source>
        <dbReference type="EMBL" id="MFC4957113.1"/>
    </source>
</evidence>
<accession>A0ABV9UKN3</accession>
<name>A0ABV9UKN3_9ACTN</name>
<dbReference type="EMBL" id="JBHSIZ010000015">
    <property type="protein sequence ID" value="MFC4957113.1"/>
    <property type="molecule type" value="Genomic_DNA"/>
</dbReference>
<dbReference type="RefSeq" id="WP_344380654.1">
    <property type="nucleotide sequence ID" value="NZ_BAAASQ010000051.1"/>
</dbReference>